<feature type="binding site" evidence="6">
    <location>
        <position position="10"/>
    </location>
    <ligand>
        <name>Mg(2+)</name>
        <dbReference type="ChEBI" id="CHEBI:18420"/>
    </ligand>
</feature>
<comment type="subunit">
    <text evidence="6">Monomer.</text>
</comment>
<evidence type="ECO:0000256" key="6">
    <source>
        <dbReference type="HAMAP-Rule" id="MF_03117"/>
    </source>
</evidence>
<keyword evidence="5 6" id="KW-0486">Methionine biosynthesis</keyword>
<feature type="binding site" evidence="6">
    <location>
        <position position="169"/>
    </location>
    <ligand>
        <name>substrate</name>
    </ligand>
</feature>
<evidence type="ECO:0000313" key="8">
    <source>
        <dbReference type="Proteomes" id="UP000094565"/>
    </source>
</evidence>
<comment type="pathway">
    <text evidence="6">Amino-acid biosynthesis; L-methionine biosynthesis via salvage pathway; L-methionine from S-methyl-5-thio-alpha-D-ribose 1-phosphate: step 3/6.</text>
</comment>
<dbReference type="NCBIfam" id="TIGR01691">
    <property type="entry name" value="enolase-ppase"/>
    <property type="match status" value="1"/>
</dbReference>
<dbReference type="GO" id="GO:0000287">
    <property type="term" value="F:magnesium ion binding"/>
    <property type="evidence" value="ECO:0007669"/>
    <property type="project" value="UniProtKB-UniRule"/>
</dbReference>
<comment type="pathway">
    <text evidence="6">Amino-acid biosynthesis; L-methionine biosynthesis via salvage pathway; L-methionine from S-methyl-5-thio-alpha-D-ribose 1-phosphate: step 4/6.</text>
</comment>
<feature type="binding site" evidence="6">
    <location>
        <begin position="130"/>
        <end position="131"/>
    </location>
    <ligand>
        <name>substrate</name>
    </ligand>
</feature>
<dbReference type="InterPro" id="IPR036412">
    <property type="entry name" value="HAD-like_sf"/>
</dbReference>
<keyword evidence="6" id="KW-0539">Nucleus</keyword>
<dbReference type="InterPro" id="IPR023214">
    <property type="entry name" value="HAD_sf"/>
</dbReference>
<dbReference type="GO" id="GO:0005737">
    <property type="term" value="C:cytoplasm"/>
    <property type="evidence" value="ECO:0007669"/>
    <property type="project" value="UniProtKB-SubCell"/>
</dbReference>
<reference evidence="7 8" key="1">
    <citation type="submission" date="2016-02" db="EMBL/GenBank/DDBJ databases">
        <title>Comparative genomic and transcriptomic foundation for Pichia pastoris.</title>
        <authorList>
            <person name="Love K.R."/>
            <person name="Shah K.A."/>
            <person name="Whittaker C.A."/>
            <person name="Wu J."/>
            <person name="Bartlett M.C."/>
            <person name="Ma D."/>
            <person name="Leeson R.L."/>
            <person name="Priest M."/>
            <person name="Young S.K."/>
            <person name="Love J.C."/>
        </authorList>
    </citation>
    <scope>NUCLEOTIDE SEQUENCE [LARGE SCALE GENOMIC DNA]</scope>
    <source>
        <strain evidence="7 8">ATCC 28485</strain>
    </source>
</reference>
<name>A0A1B2JDU8_PICPA</name>
<dbReference type="AlphaFoldDB" id="A0A1B2JDU8"/>
<comment type="subcellular location">
    <subcellularLocation>
        <location evidence="6">Cytoplasm</location>
    </subcellularLocation>
    <subcellularLocation>
        <location evidence="6">Nucleus</location>
    </subcellularLocation>
</comment>
<dbReference type="Pfam" id="PF00702">
    <property type="entry name" value="Hydrolase"/>
    <property type="match status" value="1"/>
</dbReference>
<feature type="binding site" evidence="6">
    <location>
        <position position="194"/>
    </location>
    <ligand>
        <name>Mg(2+)</name>
        <dbReference type="ChEBI" id="CHEBI:18420"/>
    </ligand>
</feature>
<comment type="catalytic activity">
    <reaction evidence="6">
        <text>5-methylsulfanyl-2,3-dioxopentyl phosphate + H2O = 1,2-dihydroxy-5-(methylsulfanyl)pent-1-en-3-one + phosphate</text>
        <dbReference type="Rhea" id="RHEA:21700"/>
        <dbReference type="ChEBI" id="CHEBI:15377"/>
        <dbReference type="ChEBI" id="CHEBI:43474"/>
        <dbReference type="ChEBI" id="CHEBI:49252"/>
        <dbReference type="ChEBI" id="CHEBI:58828"/>
        <dbReference type="EC" id="3.1.3.77"/>
    </reaction>
</comment>
<proteinExistence type="inferred from homology"/>
<comment type="cofactor">
    <cofactor evidence="6">
        <name>Mg(2+)</name>
        <dbReference type="ChEBI" id="CHEBI:18420"/>
    </cofactor>
    <text evidence="6">Binds 1 Mg(2+) ion per subunit.</text>
</comment>
<gene>
    <name evidence="6" type="primary">UTR4</name>
    <name evidence="7" type="ORF">ATY40_BA7502340</name>
</gene>
<dbReference type="HAMAP" id="MF_03117">
    <property type="entry name" value="Salvage_MtnC_euk"/>
    <property type="match status" value="1"/>
</dbReference>
<dbReference type="Gene3D" id="1.10.720.60">
    <property type="match status" value="1"/>
</dbReference>
<dbReference type="OrthoDB" id="272500at2759"/>
<evidence type="ECO:0000256" key="2">
    <source>
        <dbReference type="ARBA" id="ARBA00022723"/>
    </source>
</evidence>
<dbReference type="Gene3D" id="3.40.50.1000">
    <property type="entry name" value="HAD superfamily/HAD-like"/>
    <property type="match status" value="1"/>
</dbReference>
<dbReference type="CDD" id="cd01629">
    <property type="entry name" value="HAD_EP"/>
    <property type="match status" value="1"/>
</dbReference>
<dbReference type="GO" id="GO:0005634">
    <property type="term" value="C:nucleus"/>
    <property type="evidence" value="ECO:0007669"/>
    <property type="project" value="UniProtKB-SubCell"/>
</dbReference>
<dbReference type="SFLD" id="SFLDS00003">
    <property type="entry name" value="Haloacid_Dehalogenase"/>
    <property type="match status" value="1"/>
</dbReference>
<keyword evidence="1 6" id="KW-0028">Amino-acid biosynthesis</keyword>
<organism evidence="7 8">
    <name type="scientific">Komagataella pastoris</name>
    <name type="common">Yeast</name>
    <name type="synonym">Pichia pastoris</name>
    <dbReference type="NCBI Taxonomy" id="4922"/>
    <lineage>
        <taxon>Eukaryota</taxon>
        <taxon>Fungi</taxon>
        <taxon>Dikarya</taxon>
        <taxon>Ascomycota</taxon>
        <taxon>Saccharomycotina</taxon>
        <taxon>Pichiomycetes</taxon>
        <taxon>Pichiales</taxon>
        <taxon>Pichiaceae</taxon>
        <taxon>Komagataella</taxon>
    </lineage>
</organism>
<dbReference type="EMBL" id="CP014585">
    <property type="protein sequence ID" value="ANZ76244.1"/>
    <property type="molecule type" value="Genomic_DNA"/>
</dbReference>
<evidence type="ECO:0000256" key="3">
    <source>
        <dbReference type="ARBA" id="ARBA00022801"/>
    </source>
</evidence>
<dbReference type="PANTHER" id="PTHR20371">
    <property type="entry name" value="ENOLASE-PHOSPHATASE E1"/>
    <property type="match status" value="1"/>
</dbReference>
<keyword evidence="6" id="KW-0963">Cytoplasm</keyword>
<evidence type="ECO:0000313" key="7">
    <source>
        <dbReference type="EMBL" id="ANZ76244.1"/>
    </source>
</evidence>
<dbReference type="EC" id="3.1.3.77" evidence="6"/>
<dbReference type="Proteomes" id="UP000094565">
    <property type="component" value="Chromosome 2"/>
</dbReference>
<keyword evidence="8" id="KW-1185">Reference proteome</keyword>
<dbReference type="SFLD" id="SFLDG01129">
    <property type="entry name" value="C1.5:_HAD__Beta-PGM__Phosphata"/>
    <property type="match status" value="1"/>
</dbReference>
<sequence>MGFYDTIILDIEGTVCSIFFVQNVLFPYFLDKFPFLLEQVEFPLDHKGNVAMTQILAKFPERYTKSKECLTTYINELVANDIKDPTLKELQGIVWQAGYEEGEIVVNLYDDVIEALDRWNKEGKSVYIYSSGSIKAQKLLFSHVKFKNEIRDLTNHVKGYYDPTVVGSKIESKSYEHILNDINKDPESAIFLSDNMKEVTASTQAGIKSFVVIRPGNTVRYHNPSLDFVDCFDNL</sequence>
<accession>A0A1B2JDU8</accession>
<evidence type="ECO:0000256" key="4">
    <source>
        <dbReference type="ARBA" id="ARBA00022842"/>
    </source>
</evidence>
<dbReference type="PANTHER" id="PTHR20371:SF1">
    <property type="entry name" value="ENOLASE-PHOSPHATASE E1"/>
    <property type="match status" value="1"/>
</dbReference>
<comment type="function">
    <text evidence="6">Bifunctional enzyme that catalyzes the enolization of 2,3-diketo-5-methylthiopentyl-1-phosphate (DK-MTP-1-P) into the intermediate 2-hydroxy-3-keto-5-methylthiopentenyl-1-phosphate (HK-MTPenyl-1-P), which is then dephosphorylated to form the acireductone 1,2-dihydroxy-3-keto-5-methylthiopentene (DHK-MTPene).</text>
</comment>
<dbReference type="GO" id="GO:0019509">
    <property type="term" value="P:L-methionine salvage from methylthioadenosine"/>
    <property type="evidence" value="ECO:0007669"/>
    <property type="project" value="UniProtKB-UniRule"/>
</dbReference>
<evidence type="ECO:0000256" key="1">
    <source>
        <dbReference type="ARBA" id="ARBA00022605"/>
    </source>
</evidence>
<dbReference type="SFLD" id="SFLDG01133">
    <property type="entry name" value="C1.5.4:_Enolase-phosphatase_Li"/>
    <property type="match status" value="1"/>
</dbReference>
<keyword evidence="2 6" id="KW-0479">Metal-binding</keyword>
<feature type="binding site" evidence="6">
    <location>
        <position position="12"/>
    </location>
    <ligand>
        <name>Mg(2+)</name>
        <dbReference type="ChEBI" id="CHEBI:18420"/>
    </ligand>
</feature>
<evidence type="ECO:0000256" key="5">
    <source>
        <dbReference type="ARBA" id="ARBA00023167"/>
    </source>
</evidence>
<protein>
    <recommendedName>
        <fullName evidence="6">Enolase-phosphatase E1</fullName>
        <ecNumber evidence="6">3.1.3.77</ecNumber>
    </recommendedName>
    <alternativeName>
        <fullName evidence="6">2,3-diketo-5-methylthio-1-phosphopentane phosphatase</fullName>
    </alternativeName>
</protein>
<dbReference type="InterPro" id="IPR023943">
    <property type="entry name" value="Enolase-ppase_E1"/>
</dbReference>
<keyword evidence="3 6" id="KW-0378">Hydrolase</keyword>
<dbReference type="InterPro" id="IPR027511">
    <property type="entry name" value="ENOPH1_eukaryotes"/>
</dbReference>
<dbReference type="UniPathway" id="UPA00904">
    <property type="reaction ID" value="UER00876"/>
</dbReference>
<keyword evidence="4 6" id="KW-0460">Magnesium</keyword>
<dbReference type="GO" id="GO:0043874">
    <property type="term" value="F:acireductone synthase activity"/>
    <property type="evidence" value="ECO:0007669"/>
    <property type="project" value="UniProtKB-EC"/>
</dbReference>
<dbReference type="SUPFAM" id="SSF56784">
    <property type="entry name" value="HAD-like"/>
    <property type="match status" value="1"/>
</dbReference>
<comment type="similarity">
    <text evidence="6">Belongs to the HAD-like hydrolase superfamily. MasA/MtnC family.</text>
</comment>